<dbReference type="Proteomes" id="UP000076863">
    <property type="component" value="Unassembled WGS sequence"/>
</dbReference>
<evidence type="ECO:0000256" key="11">
    <source>
        <dbReference type="SAM" id="MobiDB-lite"/>
    </source>
</evidence>
<name>A0A167L770_9HYPO</name>
<comment type="similarity">
    <text evidence="3">Belongs to the proteasome inhibitor PI31 family.</text>
</comment>
<dbReference type="InterPro" id="IPR021625">
    <property type="entry name" value="PI31_Prot_N"/>
</dbReference>
<feature type="compositionally biased region" description="Gly residues" evidence="11">
    <location>
        <begin position="334"/>
        <end position="344"/>
    </location>
</feature>
<feature type="compositionally biased region" description="Gly residues" evidence="11">
    <location>
        <begin position="384"/>
        <end position="410"/>
    </location>
</feature>
<evidence type="ECO:0000256" key="6">
    <source>
        <dbReference type="ARBA" id="ARBA00022553"/>
    </source>
</evidence>
<evidence type="ECO:0000256" key="7">
    <source>
        <dbReference type="ARBA" id="ARBA00022824"/>
    </source>
</evidence>
<organism evidence="14 15">
    <name type="scientific">Beauveria brongniartii RCEF 3172</name>
    <dbReference type="NCBI Taxonomy" id="1081107"/>
    <lineage>
        <taxon>Eukaryota</taxon>
        <taxon>Fungi</taxon>
        <taxon>Dikarya</taxon>
        <taxon>Ascomycota</taxon>
        <taxon>Pezizomycotina</taxon>
        <taxon>Sordariomycetes</taxon>
        <taxon>Hypocreomycetidae</taxon>
        <taxon>Hypocreales</taxon>
        <taxon>Cordycipitaceae</taxon>
        <taxon>Beauveria</taxon>
        <taxon>Beauveria brongniartii</taxon>
    </lineage>
</organism>
<dbReference type="GO" id="GO:0004866">
    <property type="term" value="F:endopeptidase inhibitor activity"/>
    <property type="evidence" value="ECO:0007669"/>
    <property type="project" value="InterPro"/>
</dbReference>
<dbReference type="GO" id="GO:0005783">
    <property type="term" value="C:endoplasmic reticulum"/>
    <property type="evidence" value="ECO:0007669"/>
    <property type="project" value="UniProtKB-SubCell"/>
</dbReference>
<keyword evidence="9" id="KW-0007">Acetylation</keyword>
<dbReference type="Pfam" id="PF11566">
    <property type="entry name" value="PI31_Prot_N"/>
    <property type="match status" value="1"/>
</dbReference>
<keyword evidence="15" id="KW-1185">Reference proteome</keyword>
<comment type="function">
    <text evidence="10">Plays an important role in control of proteasome function. Inhibits the hydrolysis of protein and peptide substrates by the 20S proteasome. Also inhibits the activation of the proteasome by the proteasome regulatory proteins PA700 and PA28.</text>
</comment>
<keyword evidence="5" id="KW-0963">Cytoplasm</keyword>
<feature type="domain" description="PI31 proteasome regulator N-terminal" evidence="13">
    <location>
        <begin position="26"/>
        <end position="192"/>
    </location>
</feature>
<evidence type="ECO:0000313" key="14">
    <source>
        <dbReference type="EMBL" id="OAA52722.1"/>
    </source>
</evidence>
<dbReference type="PANTHER" id="PTHR13266">
    <property type="entry name" value="PROTEASOME INHIBITOR"/>
    <property type="match status" value="1"/>
</dbReference>
<feature type="region of interest" description="Disordered" evidence="11">
    <location>
        <begin position="305"/>
        <end position="324"/>
    </location>
</feature>
<feature type="compositionally biased region" description="Gly residues" evidence="11">
    <location>
        <begin position="355"/>
        <end position="368"/>
    </location>
</feature>
<comment type="caution">
    <text evidence="14">The sequence shown here is derived from an EMBL/GenBank/DDBJ whole genome shotgun (WGS) entry which is preliminary data.</text>
</comment>
<dbReference type="GO" id="GO:0043161">
    <property type="term" value="P:proteasome-mediated ubiquitin-dependent protein catabolic process"/>
    <property type="evidence" value="ECO:0007669"/>
    <property type="project" value="InterPro"/>
</dbReference>
<feature type="compositionally biased region" description="Low complexity" evidence="11">
    <location>
        <begin position="307"/>
        <end position="324"/>
    </location>
</feature>
<evidence type="ECO:0000256" key="3">
    <source>
        <dbReference type="ARBA" id="ARBA00006405"/>
    </source>
</evidence>
<protein>
    <submittedName>
        <fullName evidence="14">PI31 proteasome regulator</fullName>
    </submittedName>
</protein>
<proteinExistence type="inferred from homology"/>
<gene>
    <name evidence="14" type="ORF">BBO_00563</name>
</gene>
<dbReference type="OrthoDB" id="68090at2759"/>
<evidence type="ECO:0000256" key="4">
    <source>
        <dbReference type="ARBA" id="ARBA00022481"/>
    </source>
</evidence>
<dbReference type="AlphaFoldDB" id="A0A167L770"/>
<dbReference type="InterPro" id="IPR013886">
    <property type="entry name" value="PI31_Prot_C"/>
</dbReference>
<dbReference type="Gene3D" id="3.40.1000.30">
    <property type="match status" value="1"/>
</dbReference>
<dbReference type="GO" id="GO:0000502">
    <property type="term" value="C:proteasome complex"/>
    <property type="evidence" value="ECO:0007669"/>
    <property type="project" value="UniProtKB-KW"/>
</dbReference>
<evidence type="ECO:0000256" key="9">
    <source>
        <dbReference type="ARBA" id="ARBA00022990"/>
    </source>
</evidence>
<dbReference type="InterPro" id="IPR045128">
    <property type="entry name" value="PI31-like"/>
</dbReference>
<reference evidence="14 15" key="1">
    <citation type="journal article" date="2016" name="Genome Biol. Evol.">
        <title>Divergent and convergent evolution of fungal pathogenicity.</title>
        <authorList>
            <person name="Shang Y."/>
            <person name="Xiao G."/>
            <person name="Zheng P."/>
            <person name="Cen K."/>
            <person name="Zhan S."/>
            <person name="Wang C."/>
        </authorList>
    </citation>
    <scope>NUCLEOTIDE SEQUENCE [LARGE SCALE GENOMIC DNA]</scope>
    <source>
        <strain evidence="14 15">RCEF 3172</strain>
    </source>
</reference>
<comment type="subcellular location">
    <subcellularLocation>
        <location evidence="2">Cytoplasm</location>
    </subcellularLocation>
    <subcellularLocation>
        <location evidence="1">Endoplasmic reticulum</location>
    </subcellularLocation>
</comment>
<keyword evidence="8 14" id="KW-0647">Proteasome</keyword>
<evidence type="ECO:0000259" key="12">
    <source>
        <dbReference type="Pfam" id="PF08577"/>
    </source>
</evidence>
<accession>A0A167L770</accession>
<dbReference type="EMBL" id="AZHA01000001">
    <property type="protein sequence ID" value="OAA52722.1"/>
    <property type="molecule type" value="Genomic_DNA"/>
</dbReference>
<dbReference type="PANTHER" id="PTHR13266:SF1">
    <property type="entry name" value="PROTEASOME INHIBITOR PI31 SUBUNIT"/>
    <property type="match status" value="1"/>
</dbReference>
<evidence type="ECO:0000313" key="15">
    <source>
        <dbReference type="Proteomes" id="UP000076863"/>
    </source>
</evidence>
<feature type="compositionally biased region" description="Basic and acidic residues" evidence="11">
    <location>
        <begin position="207"/>
        <end position="221"/>
    </location>
</feature>
<evidence type="ECO:0000256" key="8">
    <source>
        <dbReference type="ARBA" id="ARBA00022942"/>
    </source>
</evidence>
<feature type="region of interest" description="Disordered" evidence="11">
    <location>
        <begin position="195"/>
        <end position="262"/>
    </location>
</feature>
<feature type="region of interest" description="Disordered" evidence="11">
    <location>
        <begin position="334"/>
        <end position="410"/>
    </location>
</feature>
<dbReference type="Pfam" id="PF08577">
    <property type="entry name" value="PI31_Prot_C"/>
    <property type="match status" value="1"/>
</dbReference>
<keyword evidence="7" id="KW-0256">Endoplasmic reticulum</keyword>
<evidence type="ECO:0000256" key="2">
    <source>
        <dbReference type="ARBA" id="ARBA00004496"/>
    </source>
</evidence>
<evidence type="ECO:0000256" key="10">
    <source>
        <dbReference type="ARBA" id="ARBA00024805"/>
    </source>
</evidence>
<evidence type="ECO:0000259" key="13">
    <source>
        <dbReference type="Pfam" id="PF11566"/>
    </source>
</evidence>
<evidence type="ECO:0000256" key="5">
    <source>
        <dbReference type="ARBA" id="ARBA00022490"/>
    </source>
</evidence>
<evidence type="ECO:0000256" key="1">
    <source>
        <dbReference type="ARBA" id="ARBA00004240"/>
    </source>
</evidence>
<dbReference type="GO" id="GO:0070628">
    <property type="term" value="F:proteasome binding"/>
    <property type="evidence" value="ECO:0007669"/>
    <property type="project" value="InterPro"/>
</dbReference>
<keyword evidence="6" id="KW-0597">Phosphoprotein</keyword>
<keyword evidence="4" id="KW-0488">Methylation</keyword>
<feature type="domain" description="PI31 proteasome regulator C-terminal" evidence="12">
    <location>
        <begin position="300"/>
        <end position="385"/>
    </location>
</feature>
<sequence length="410" mass="42584">MSALSTTAILDGMAKALPTHTQGDDSSDLASSYEVIGLLVHSYLTALGFTLVGFQEDRPLDLCTAECQSLAPRLPTSWNAGFGSLGFVYTHDQQQSDKTTYVFRIDKMGAKVEIRSTISSSSDSNTIHRFDVAARDIVQSGNLPVRIALDADGKDTGDRQDLVSKLHRVFVSTTVVAALLQDVRTKIVQPLLGAGAATAQVEEERADEASEERRLREERLQQEMQDPNRPVGGNLPPSAADMPVPRPGALPESARLRPGVPSDEFLPPGFEDEYDINRPHTGIMGGGLTIPGSGRSPFSIGHDDLHPPGLGPHDPLRGSGLPSGLVGGGFGGGSGGFGSGGGGMHPTFDDPLFAGQGGRTGPGRGSGGEFDPQVPPGARYDPLGPGGGPRFPGPGSGQGGHPFGGGGGII</sequence>